<organism evidence="1 2">
    <name type="scientific">Conyzicola nivalis</name>
    <dbReference type="NCBI Taxonomy" id="1477021"/>
    <lineage>
        <taxon>Bacteria</taxon>
        <taxon>Bacillati</taxon>
        <taxon>Actinomycetota</taxon>
        <taxon>Actinomycetes</taxon>
        <taxon>Micrococcales</taxon>
        <taxon>Microbacteriaceae</taxon>
        <taxon>Conyzicola</taxon>
    </lineage>
</organism>
<dbReference type="EMBL" id="JBEPSJ010000005">
    <property type="protein sequence ID" value="MET4583751.1"/>
    <property type="molecule type" value="Genomic_DNA"/>
</dbReference>
<gene>
    <name evidence="1" type="ORF">ABIE21_003282</name>
</gene>
<comment type="caution">
    <text evidence="1">The sequence shown here is derived from an EMBL/GenBank/DDBJ whole genome shotgun (WGS) entry which is preliminary data.</text>
</comment>
<evidence type="ECO:0000313" key="1">
    <source>
        <dbReference type="EMBL" id="MET4583751.1"/>
    </source>
</evidence>
<proteinExistence type="predicted"/>
<accession>A0ABV2QRR0</accession>
<protein>
    <recommendedName>
        <fullName evidence="3">Cthe-2314-like HEPN domain-containing protein</fullName>
    </recommendedName>
</protein>
<evidence type="ECO:0000313" key="2">
    <source>
        <dbReference type="Proteomes" id="UP001549257"/>
    </source>
</evidence>
<evidence type="ECO:0008006" key="3">
    <source>
        <dbReference type="Google" id="ProtNLM"/>
    </source>
</evidence>
<sequence>MIDEPYLPFFTSLVTGVAKDLVGSGELDVRNLSERDFIAALSSKLRDLQDAGAFEPVLVELDHLDTLLGRARAAAREDDFDYAIVFYATWVEHWLNMMIAWRAREDGSDDAAITELIRSTNFHAKTGSSWRSMFGEPLDDVGLLRDLGHLRNDFLHYKWQPFPVDDERRFDRKNHRSGYIAKVEAAVSRLVGVEDRLRYPGWTSVLEQWTVDSVHAAQRAPAVEVDTSPAP</sequence>
<dbReference type="RefSeq" id="WP_354025925.1">
    <property type="nucleotide sequence ID" value="NZ_JBEPSJ010000005.1"/>
</dbReference>
<dbReference type="Proteomes" id="UP001549257">
    <property type="component" value="Unassembled WGS sequence"/>
</dbReference>
<keyword evidence="2" id="KW-1185">Reference proteome</keyword>
<name>A0ABV2QRR0_9MICO</name>
<reference evidence="1 2" key="1">
    <citation type="submission" date="2024-06" db="EMBL/GenBank/DDBJ databases">
        <title>Sorghum-associated microbial communities from plants grown in Nebraska, USA.</title>
        <authorList>
            <person name="Schachtman D."/>
        </authorList>
    </citation>
    <scope>NUCLEOTIDE SEQUENCE [LARGE SCALE GENOMIC DNA]</scope>
    <source>
        <strain evidence="1 2">2857</strain>
    </source>
</reference>